<accession>A0A0P6XY62</accession>
<dbReference type="GO" id="GO:0005524">
    <property type="term" value="F:ATP binding"/>
    <property type="evidence" value="ECO:0007669"/>
    <property type="project" value="UniProtKB-KW"/>
</dbReference>
<dbReference type="PATRIC" id="fig|1134406.4.peg.3520"/>
<keyword evidence="11" id="KW-1185">Reference proteome</keyword>
<keyword evidence="8" id="KW-0289">Folate biosynthesis</keyword>
<evidence type="ECO:0000256" key="8">
    <source>
        <dbReference type="ARBA" id="ARBA00022909"/>
    </source>
</evidence>
<reference evidence="10 11" key="1">
    <citation type="submission" date="2015-07" db="EMBL/GenBank/DDBJ databases">
        <title>Genome sequence of Ornatilinea apprima DSM 23815.</title>
        <authorList>
            <person name="Hemp J."/>
            <person name="Ward L.M."/>
            <person name="Pace L.A."/>
            <person name="Fischer W.W."/>
        </authorList>
    </citation>
    <scope>NUCLEOTIDE SEQUENCE [LARGE SCALE GENOMIC DNA]</scope>
    <source>
        <strain evidence="10 11">P3M-1</strain>
    </source>
</reference>
<dbReference type="Gene3D" id="3.30.70.560">
    <property type="entry name" value="7,8-Dihydro-6-hydroxymethylpterin-pyrophosphokinase HPPK"/>
    <property type="match status" value="1"/>
</dbReference>
<dbReference type="PANTHER" id="PTHR43071:SF1">
    <property type="entry name" value="2-AMINO-4-HYDROXY-6-HYDROXYMETHYLDIHYDROPTERIDINE PYROPHOSPHOKINASE"/>
    <property type="match status" value="1"/>
</dbReference>
<comment type="catalytic activity">
    <reaction evidence="1">
        <text>6-hydroxymethyl-7,8-dihydropterin + ATP = (7,8-dihydropterin-6-yl)methyl diphosphate + AMP + H(+)</text>
        <dbReference type="Rhea" id="RHEA:11412"/>
        <dbReference type="ChEBI" id="CHEBI:15378"/>
        <dbReference type="ChEBI" id="CHEBI:30616"/>
        <dbReference type="ChEBI" id="CHEBI:44841"/>
        <dbReference type="ChEBI" id="CHEBI:72950"/>
        <dbReference type="ChEBI" id="CHEBI:456215"/>
        <dbReference type="EC" id="2.7.6.3"/>
    </reaction>
</comment>
<evidence type="ECO:0000256" key="6">
    <source>
        <dbReference type="ARBA" id="ARBA00022777"/>
    </source>
</evidence>
<keyword evidence="5" id="KW-0547">Nucleotide-binding</keyword>
<evidence type="ECO:0000256" key="5">
    <source>
        <dbReference type="ARBA" id="ARBA00022741"/>
    </source>
</evidence>
<dbReference type="AlphaFoldDB" id="A0A0P6XY62"/>
<sequence length="173" mass="19652">MNNKYSSINQAFLLLGSNIEPEKNLPKAVKLLSQYGHIRKVSSVWQSAAAGFTEQPDFLNAAMLLETDLSPDALRRQAIHTVEDSLERIRTENKNGPRTIDIDIILFNRDVLNLGTRHIPDPDLQEQLFVAMPLAEIAPDYLHPELNQTLEEIAHQLYPKAEAIFRRDDVKLV</sequence>
<dbReference type="STRING" id="1134406.ADN00_00625"/>
<evidence type="ECO:0000256" key="4">
    <source>
        <dbReference type="ARBA" id="ARBA00022679"/>
    </source>
</evidence>
<comment type="pathway">
    <text evidence="2">Cofactor biosynthesis; tetrahydrofolate biosynthesis; 2-amino-4-hydroxy-6-hydroxymethyl-7,8-dihydropteridine diphosphate from 7,8-dihydroneopterin triphosphate: step 4/4.</text>
</comment>
<dbReference type="GO" id="GO:0046654">
    <property type="term" value="P:tetrahydrofolate biosynthetic process"/>
    <property type="evidence" value="ECO:0007669"/>
    <property type="project" value="UniProtKB-UniPathway"/>
</dbReference>
<evidence type="ECO:0000256" key="2">
    <source>
        <dbReference type="ARBA" id="ARBA00005051"/>
    </source>
</evidence>
<protein>
    <recommendedName>
        <fullName evidence="3">2-amino-4-hydroxy-6-hydroxymethyldihydropteridine diphosphokinase</fullName>
        <ecNumber evidence="3">2.7.6.3</ecNumber>
    </recommendedName>
</protein>
<proteinExistence type="predicted"/>
<keyword evidence="4" id="KW-0808">Transferase</keyword>
<dbReference type="GO" id="GO:0016301">
    <property type="term" value="F:kinase activity"/>
    <property type="evidence" value="ECO:0007669"/>
    <property type="project" value="UniProtKB-KW"/>
</dbReference>
<evidence type="ECO:0000256" key="7">
    <source>
        <dbReference type="ARBA" id="ARBA00022840"/>
    </source>
</evidence>
<evidence type="ECO:0000256" key="3">
    <source>
        <dbReference type="ARBA" id="ARBA00013253"/>
    </source>
</evidence>
<dbReference type="PANTHER" id="PTHR43071">
    <property type="entry name" value="2-AMINO-4-HYDROXY-6-HYDROXYMETHYLDIHYDROPTERIDINE PYROPHOSPHOKINASE"/>
    <property type="match status" value="1"/>
</dbReference>
<dbReference type="UniPathway" id="UPA00077">
    <property type="reaction ID" value="UER00155"/>
</dbReference>
<dbReference type="InterPro" id="IPR000550">
    <property type="entry name" value="Hppk"/>
</dbReference>
<evidence type="ECO:0000259" key="9">
    <source>
        <dbReference type="PROSITE" id="PS00794"/>
    </source>
</evidence>
<dbReference type="CDD" id="cd00483">
    <property type="entry name" value="HPPK"/>
    <property type="match status" value="1"/>
</dbReference>
<dbReference type="OrthoDB" id="9808041at2"/>
<dbReference type="GO" id="GO:0003848">
    <property type="term" value="F:2-amino-4-hydroxy-6-hydroxymethyldihydropteridine diphosphokinase activity"/>
    <property type="evidence" value="ECO:0007669"/>
    <property type="project" value="UniProtKB-EC"/>
</dbReference>
<dbReference type="InterPro" id="IPR035907">
    <property type="entry name" value="Hppk_sf"/>
</dbReference>
<evidence type="ECO:0000256" key="1">
    <source>
        <dbReference type="ARBA" id="ARBA00000198"/>
    </source>
</evidence>
<dbReference type="Proteomes" id="UP000050417">
    <property type="component" value="Unassembled WGS sequence"/>
</dbReference>
<comment type="caution">
    <text evidence="10">The sequence shown here is derived from an EMBL/GenBank/DDBJ whole genome shotgun (WGS) entry which is preliminary data.</text>
</comment>
<name>A0A0P6XY62_9CHLR</name>
<dbReference type="GO" id="GO:0046656">
    <property type="term" value="P:folic acid biosynthetic process"/>
    <property type="evidence" value="ECO:0007669"/>
    <property type="project" value="UniProtKB-KW"/>
</dbReference>
<dbReference type="EC" id="2.7.6.3" evidence="3"/>
<evidence type="ECO:0000313" key="10">
    <source>
        <dbReference type="EMBL" id="KPL81070.1"/>
    </source>
</evidence>
<keyword evidence="7" id="KW-0067">ATP-binding</keyword>
<keyword evidence="6" id="KW-0418">Kinase</keyword>
<dbReference type="PROSITE" id="PS00794">
    <property type="entry name" value="HPPK"/>
    <property type="match status" value="1"/>
</dbReference>
<gene>
    <name evidence="10" type="ORF">ADN00_00625</name>
</gene>
<evidence type="ECO:0000313" key="11">
    <source>
        <dbReference type="Proteomes" id="UP000050417"/>
    </source>
</evidence>
<feature type="domain" description="7,8-dihydro-6-hydroxymethylpterin-pyrophosphokinase" evidence="9">
    <location>
        <begin position="94"/>
        <end position="105"/>
    </location>
</feature>
<dbReference type="SUPFAM" id="SSF55083">
    <property type="entry name" value="6-hydroxymethyl-7,8-dihydropterin pyrophosphokinase, HPPK"/>
    <property type="match status" value="1"/>
</dbReference>
<dbReference type="Pfam" id="PF01288">
    <property type="entry name" value="HPPK"/>
    <property type="match status" value="1"/>
</dbReference>
<organism evidence="10 11">
    <name type="scientific">Ornatilinea apprima</name>
    <dbReference type="NCBI Taxonomy" id="1134406"/>
    <lineage>
        <taxon>Bacteria</taxon>
        <taxon>Bacillati</taxon>
        <taxon>Chloroflexota</taxon>
        <taxon>Anaerolineae</taxon>
        <taxon>Anaerolineales</taxon>
        <taxon>Anaerolineaceae</taxon>
        <taxon>Ornatilinea</taxon>
    </lineage>
</organism>
<dbReference type="NCBIfam" id="TIGR01498">
    <property type="entry name" value="folK"/>
    <property type="match status" value="1"/>
</dbReference>
<dbReference type="EMBL" id="LGCL01000002">
    <property type="protein sequence ID" value="KPL81070.1"/>
    <property type="molecule type" value="Genomic_DNA"/>
</dbReference>
<dbReference type="RefSeq" id="WP_082389770.1">
    <property type="nucleotide sequence ID" value="NZ_LGCL01000002.1"/>
</dbReference>